<sequence>MMDVGSGVDGGQSAQYPTGYGPMSSLQDFYSNSQHCSYSNPGCGSPVRAVRPHYRYLQETHKPPPRPPASRR</sequence>
<proteinExistence type="predicted"/>
<evidence type="ECO:0000256" key="1">
    <source>
        <dbReference type="SAM" id="MobiDB-lite"/>
    </source>
</evidence>
<comment type="caution">
    <text evidence="2">The sequence shown here is derived from an EMBL/GenBank/DDBJ whole genome shotgun (WGS) entry which is preliminary data.</text>
</comment>
<protein>
    <submittedName>
        <fullName evidence="2">Uncharacterized protein</fullName>
    </submittedName>
</protein>
<dbReference type="OrthoDB" id="515401at2759"/>
<accession>A0A5B7EAZ9</accession>
<keyword evidence="3" id="KW-1185">Reference proteome</keyword>
<gene>
    <name evidence="2" type="ORF">E2C01_024087</name>
</gene>
<dbReference type="AlphaFoldDB" id="A0A5B7EAZ9"/>
<evidence type="ECO:0000313" key="3">
    <source>
        <dbReference type="Proteomes" id="UP000324222"/>
    </source>
</evidence>
<organism evidence="2 3">
    <name type="scientific">Portunus trituberculatus</name>
    <name type="common">Swimming crab</name>
    <name type="synonym">Neptunus trituberculatus</name>
    <dbReference type="NCBI Taxonomy" id="210409"/>
    <lineage>
        <taxon>Eukaryota</taxon>
        <taxon>Metazoa</taxon>
        <taxon>Ecdysozoa</taxon>
        <taxon>Arthropoda</taxon>
        <taxon>Crustacea</taxon>
        <taxon>Multicrustacea</taxon>
        <taxon>Malacostraca</taxon>
        <taxon>Eumalacostraca</taxon>
        <taxon>Eucarida</taxon>
        <taxon>Decapoda</taxon>
        <taxon>Pleocyemata</taxon>
        <taxon>Brachyura</taxon>
        <taxon>Eubrachyura</taxon>
        <taxon>Portunoidea</taxon>
        <taxon>Portunidae</taxon>
        <taxon>Portuninae</taxon>
        <taxon>Portunus</taxon>
    </lineage>
</organism>
<dbReference type="EMBL" id="VSRR010002325">
    <property type="protein sequence ID" value="MPC30818.1"/>
    <property type="molecule type" value="Genomic_DNA"/>
</dbReference>
<reference evidence="2 3" key="1">
    <citation type="submission" date="2019-05" db="EMBL/GenBank/DDBJ databases">
        <title>Another draft genome of Portunus trituberculatus and its Hox gene families provides insights of decapod evolution.</title>
        <authorList>
            <person name="Jeong J.-H."/>
            <person name="Song I."/>
            <person name="Kim S."/>
            <person name="Choi T."/>
            <person name="Kim D."/>
            <person name="Ryu S."/>
            <person name="Kim W."/>
        </authorList>
    </citation>
    <scope>NUCLEOTIDE SEQUENCE [LARGE SCALE GENOMIC DNA]</scope>
    <source>
        <tissue evidence="2">Muscle</tissue>
    </source>
</reference>
<evidence type="ECO:0000313" key="2">
    <source>
        <dbReference type="EMBL" id="MPC30818.1"/>
    </source>
</evidence>
<feature type="region of interest" description="Disordered" evidence="1">
    <location>
        <begin position="53"/>
        <end position="72"/>
    </location>
</feature>
<name>A0A5B7EAZ9_PORTR</name>
<dbReference type="Proteomes" id="UP000324222">
    <property type="component" value="Unassembled WGS sequence"/>
</dbReference>